<comment type="subcellular location">
    <subcellularLocation>
        <location evidence="7">Mitochondrion inner membrane</location>
        <topology evidence="7">Peripheral membrane protein</topology>
        <orientation evidence="7">Matrix side</orientation>
    </subcellularLocation>
</comment>
<organism evidence="8 9">
    <name type="scientific">Absidia repens</name>
    <dbReference type="NCBI Taxonomy" id="90262"/>
    <lineage>
        <taxon>Eukaryota</taxon>
        <taxon>Fungi</taxon>
        <taxon>Fungi incertae sedis</taxon>
        <taxon>Mucoromycota</taxon>
        <taxon>Mucoromycotina</taxon>
        <taxon>Mucoromycetes</taxon>
        <taxon>Mucorales</taxon>
        <taxon>Cunninghamellaceae</taxon>
        <taxon>Absidia</taxon>
    </lineage>
</organism>
<dbReference type="Proteomes" id="UP000193560">
    <property type="component" value="Unassembled WGS sequence"/>
</dbReference>
<feature type="binding site" evidence="7">
    <location>
        <position position="172"/>
    </location>
    <ligand>
        <name>Zn(2+)</name>
        <dbReference type="ChEBI" id="CHEBI:29105"/>
    </ligand>
</feature>
<keyword evidence="4 7" id="KW-0472">Membrane</keyword>
<evidence type="ECO:0000313" key="8">
    <source>
        <dbReference type="EMBL" id="ORZ23011.1"/>
    </source>
</evidence>
<keyword evidence="5 7" id="KW-0456">Lyase</keyword>
<dbReference type="EMBL" id="MCGE01000003">
    <property type="protein sequence ID" value="ORZ23011.1"/>
    <property type="molecule type" value="Genomic_DNA"/>
</dbReference>
<dbReference type="UniPathway" id="UPA00232"/>
<dbReference type="InterPro" id="IPR007715">
    <property type="entry name" value="Coq4"/>
</dbReference>
<name>A0A1X2IX12_9FUNG</name>
<evidence type="ECO:0000256" key="4">
    <source>
        <dbReference type="ARBA" id="ARBA00023136"/>
    </source>
</evidence>
<dbReference type="HAMAP" id="MF_03111">
    <property type="entry name" value="Coq4"/>
    <property type="match status" value="1"/>
</dbReference>
<comment type="function">
    <text evidence="7">Lyase that catalyzes the C1-decarboxylation of 4-hydroxy-3-methoxy-5-(all-trans-polyprenyl)benzoic acid into 2-methoxy-6-(all-trans-polyprenyl)phenol during ubiquinone biosynthesis.</text>
</comment>
<keyword evidence="7" id="KW-0479">Metal-binding</keyword>
<evidence type="ECO:0000256" key="6">
    <source>
        <dbReference type="ARBA" id="ARBA00081568"/>
    </source>
</evidence>
<dbReference type="AlphaFoldDB" id="A0A1X2IX12"/>
<feature type="binding site" evidence="7">
    <location>
        <position position="176"/>
    </location>
    <ligand>
        <name>Zn(2+)</name>
        <dbReference type="ChEBI" id="CHEBI:29105"/>
    </ligand>
</feature>
<dbReference type="GO" id="GO:0120539">
    <property type="term" value="F:4-hydroxy-3-methoxy-5-polyprenylbenzoate decarboxylase activity"/>
    <property type="evidence" value="ECO:0007669"/>
    <property type="project" value="UniProtKB-EC"/>
</dbReference>
<proteinExistence type="inferred from homology"/>
<comment type="cofactor">
    <cofactor evidence="7">
        <name>Zn(2+)</name>
        <dbReference type="ChEBI" id="CHEBI:29105"/>
    </cofactor>
</comment>
<dbReference type="PANTHER" id="PTHR12922:SF7">
    <property type="entry name" value="UBIQUINONE BIOSYNTHESIS PROTEIN COQ4 HOMOLOG, MITOCHONDRIAL"/>
    <property type="match status" value="1"/>
</dbReference>
<dbReference type="OrthoDB" id="4249at2759"/>
<comment type="subunit">
    <text evidence="7">Component of a multi-subunit COQ enzyme complex, composed of at least COQ3, COQ4, COQ5, COQ6, COQ7 and COQ9.</text>
</comment>
<dbReference type="STRING" id="90262.A0A1X2IX12"/>
<dbReference type="GO" id="GO:0008270">
    <property type="term" value="F:zinc ion binding"/>
    <property type="evidence" value="ECO:0007669"/>
    <property type="project" value="UniProtKB-UniRule"/>
</dbReference>
<comment type="pathway">
    <text evidence="7">Cofactor biosynthesis; ubiquinone biosynthesis.</text>
</comment>
<keyword evidence="1 7" id="KW-0831">Ubiquinone biosynthesis</keyword>
<dbReference type="GO" id="GO:0031314">
    <property type="term" value="C:extrinsic component of mitochondrial inner membrane"/>
    <property type="evidence" value="ECO:0007669"/>
    <property type="project" value="UniProtKB-UniRule"/>
</dbReference>
<reference evidence="8 9" key="1">
    <citation type="submission" date="2016-07" db="EMBL/GenBank/DDBJ databases">
        <title>Pervasive Adenine N6-methylation of Active Genes in Fungi.</title>
        <authorList>
            <consortium name="DOE Joint Genome Institute"/>
            <person name="Mondo S.J."/>
            <person name="Dannebaum R.O."/>
            <person name="Kuo R.C."/>
            <person name="Labutti K."/>
            <person name="Haridas S."/>
            <person name="Kuo A."/>
            <person name="Salamov A."/>
            <person name="Ahrendt S.R."/>
            <person name="Lipzen A."/>
            <person name="Sullivan W."/>
            <person name="Andreopoulos W.B."/>
            <person name="Clum A."/>
            <person name="Lindquist E."/>
            <person name="Daum C."/>
            <person name="Ramamoorthy G.K."/>
            <person name="Gryganskyi A."/>
            <person name="Culley D."/>
            <person name="Magnuson J.K."/>
            <person name="James T.Y."/>
            <person name="O'Malley M.A."/>
            <person name="Stajich J.E."/>
            <person name="Spatafora J.W."/>
            <person name="Visel A."/>
            <person name="Grigoriev I.V."/>
        </authorList>
    </citation>
    <scope>NUCLEOTIDE SEQUENCE [LARGE SCALE GENOMIC DNA]</scope>
    <source>
        <strain evidence="8 9">NRRL 1336</strain>
    </source>
</reference>
<feature type="binding site" evidence="7">
    <location>
        <position position="188"/>
    </location>
    <ligand>
        <name>Zn(2+)</name>
        <dbReference type="ChEBI" id="CHEBI:29105"/>
    </ligand>
</feature>
<evidence type="ECO:0000256" key="5">
    <source>
        <dbReference type="ARBA" id="ARBA00023239"/>
    </source>
</evidence>
<keyword evidence="2 7" id="KW-0999">Mitochondrion inner membrane</keyword>
<keyword evidence="7" id="KW-0862">Zinc</keyword>
<evidence type="ECO:0000313" key="9">
    <source>
        <dbReference type="Proteomes" id="UP000193560"/>
    </source>
</evidence>
<dbReference type="Pfam" id="PF05019">
    <property type="entry name" value="Coq4"/>
    <property type="match status" value="1"/>
</dbReference>
<evidence type="ECO:0000256" key="2">
    <source>
        <dbReference type="ARBA" id="ARBA00022792"/>
    </source>
</evidence>
<dbReference type="PANTHER" id="PTHR12922">
    <property type="entry name" value="UBIQUINONE BIOSYNTHESIS PROTEIN"/>
    <property type="match status" value="1"/>
</dbReference>
<comment type="caution">
    <text evidence="8">The sequence shown here is derived from an EMBL/GenBank/DDBJ whole genome shotgun (WGS) entry which is preliminary data.</text>
</comment>
<evidence type="ECO:0000256" key="7">
    <source>
        <dbReference type="HAMAP-Rule" id="MF_03111"/>
    </source>
</evidence>
<evidence type="ECO:0000256" key="3">
    <source>
        <dbReference type="ARBA" id="ARBA00023128"/>
    </source>
</evidence>
<keyword evidence="9" id="KW-1185">Reference proteome</keyword>
<dbReference type="InterPro" id="IPR027540">
    <property type="entry name" value="Coq4_euk"/>
</dbReference>
<comment type="catalytic activity">
    <reaction evidence="7">
        <text>a 4-hydroxy-3-methoxy-5-(all-trans-polyprenyl)benzoate + H(+) = a 2-methoxy-6-(all-trans-polyprenyl)phenol + CO2</text>
        <dbReference type="Rhea" id="RHEA:81179"/>
        <dbReference type="Rhea" id="RHEA-COMP:9551"/>
        <dbReference type="Rhea" id="RHEA-COMP:10931"/>
        <dbReference type="ChEBI" id="CHEBI:15378"/>
        <dbReference type="ChEBI" id="CHEBI:16526"/>
        <dbReference type="ChEBI" id="CHEBI:62731"/>
        <dbReference type="ChEBI" id="CHEBI:84443"/>
        <dbReference type="EC" id="4.1.1.130"/>
    </reaction>
</comment>
<sequence>MSRFINKLPRLSFTKSSRLLIFSRRSIATLNDRKGHVETKQTDQNYENHIPISGIERSVLTVGAAVAALSDPLRGDMVATLGETTGSLFLTRMRDSMLSTTTGRQILKERPTINTTTIDFDRLRQECQPGTFGHAYLSFLDDQGVTPDTRLPVHFVEDEELAYVMQRYREIHDFFHTLTGLGVTVEEELALKWFEWTHTGLPMTMLSSLFGPIRLSWSERYRLYGTYVPWALQCGASCAPLMSVFYERHFYTPLDVFRQELGIIPPPPFPSSATVTAPPPSSSQA</sequence>
<accession>A0A1X2IX12</accession>
<comment type="similarity">
    <text evidence="7">Belongs to the COQ4 family.</text>
</comment>
<gene>
    <name evidence="7" type="primary">COQ4</name>
    <name evidence="8" type="ORF">BCR42DRAFT_403774</name>
</gene>
<feature type="binding site" evidence="7">
    <location>
        <position position="173"/>
    </location>
    <ligand>
        <name>Zn(2+)</name>
        <dbReference type="ChEBI" id="CHEBI:29105"/>
    </ligand>
</feature>
<evidence type="ECO:0000256" key="1">
    <source>
        <dbReference type="ARBA" id="ARBA00022688"/>
    </source>
</evidence>
<keyword evidence="3 7" id="KW-0496">Mitochondrion</keyword>
<protein>
    <recommendedName>
        <fullName evidence="6">4-hydroxy-3-methoxy-5-polyprenylbenzoate decarboxylase</fullName>
    </recommendedName>
</protein>